<keyword evidence="2" id="KW-1185">Reference proteome</keyword>
<sequence length="196" mass="20918">MNVSAISAIPRVAAPYPARIPMLDDTRPAWETARAAERAAQTEAARQTQRTAQAQAAWEAQRVARAQAAKSNAADPTAPYARINADDGHRLPLIAAPATNVDTLRDLYADSRMRRAVDDYTAQPNPIPQRAGNANDLGTIEGLTPLQPYRVAMGNPQVLELQTAVAMKAAGVGIPAVANIGATENVTDNARYRPKS</sequence>
<evidence type="ECO:0000313" key="2">
    <source>
        <dbReference type="Proteomes" id="UP001234798"/>
    </source>
</evidence>
<gene>
    <name evidence="1" type="ORF">RAS12_24965</name>
</gene>
<protein>
    <submittedName>
        <fullName evidence="1">Uncharacterized protein</fullName>
    </submittedName>
</protein>
<dbReference type="EMBL" id="CP132976">
    <property type="protein sequence ID" value="WMD19831.1"/>
    <property type="molecule type" value="Genomic_DNA"/>
</dbReference>
<accession>A0ABY9LYQ0</accession>
<evidence type="ECO:0000313" key="1">
    <source>
        <dbReference type="EMBL" id="WMD19831.1"/>
    </source>
</evidence>
<dbReference type="Proteomes" id="UP001234798">
    <property type="component" value="Chromosome"/>
</dbReference>
<organism evidence="1 2">
    <name type="scientific">Achromobacter seleniivolatilans</name>
    <dbReference type="NCBI Taxonomy" id="3047478"/>
    <lineage>
        <taxon>Bacteria</taxon>
        <taxon>Pseudomonadati</taxon>
        <taxon>Pseudomonadota</taxon>
        <taxon>Betaproteobacteria</taxon>
        <taxon>Burkholderiales</taxon>
        <taxon>Alcaligenaceae</taxon>
        <taxon>Achromobacter</taxon>
    </lineage>
</organism>
<dbReference type="RefSeq" id="WP_306942428.1">
    <property type="nucleotide sequence ID" value="NZ_CP132976.1"/>
</dbReference>
<name>A0ABY9LYQ0_9BURK</name>
<proteinExistence type="predicted"/>
<reference evidence="1 2" key="1">
    <citation type="submission" date="2023-08" db="EMBL/GenBank/DDBJ databases">
        <title>Achromobacter seleniivolatilans sp. nov., isolated from seleniferous soil.</title>
        <authorList>
            <person name="Zhang S."/>
            <person name="Li K."/>
            <person name="Peng J."/>
            <person name="Zhao Q."/>
            <person name="Wang H."/>
            <person name="Guo Y."/>
        </authorList>
    </citation>
    <scope>NUCLEOTIDE SEQUENCE [LARGE SCALE GENOMIC DNA]</scope>
    <source>
        <strain evidence="1 2">R39</strain>
    </source>
</reference>